<feature type="compositionally biased region" description="Basic residues" evidence="1">
    <location>
        <begin position="93"/>
        <end position="114"/>
    </location>
</feature>
<sequence>MRMTGRVRVAIMRVKVVVDALPEQRCKQLWQPEKGGQGESSSLWVSNSQLENPLSRDILEYVVRAPVPSLDRFDSAIVEPGISMRDLNARLGHFAKKNKNRKRKKKKKKKKKKKEKEDDDDDEEEKEEISVAEDDFHRTPITFIALADDRRAGAARRINIFRWCTPRTDLTSSRRYLAVRTNAAVRSRTEGNRADACNAKKKNTGRTDTGHRIGMQRVH</sequence>
<dbReference type="AlphaFoldDB" id="A0A4S2JUP6"/>
<feature type="compositionally biased region" description="Acidic residues" evidence="1">
    <location>
        <begin position="117"/>
        <end position="131"/>
    </location>
</feature>
<evidence type="ECO:0000256" key="1">
    <source>
        <dbReference type="SAM" id="MobiDB-lite"/>
    </source>
</evidence>
<dbReference type="Proteomes" id="UP000310200">
    <property type="component" value="Unassembled WGS sequence"/>
</dbReference>
<evidence type="ECO:0000313" key="2">
    <source>
        <dbReference type="EMBL" id="TGZ38359.1"/>
    </source>
</evidence>
<comment type="caution">
    <text evidence="2">The sequence shown here is derived from an EMBL/GenBank/DDBJ whole genome shotgun (WGS) entry which is preliminary data.</text>
</comment>
<organism evidence="2 3">
    <name type="scientific">Temnothorax longispinosus</name>
    <dbReference type="NCBI Taxonomy" id="300112"/>
    <lineage>
        <taxon>Eukaryota</taxon>
        <taxon>Metazoa</taxon>
        <taxon>Ecdysozoa</taxon>
        <taxon>Arthropoda</taxon>
        <taxon>Hexapoda</taxon>
        <taxon>Insecta</taxon>
        <taxon>Pterygota</taxon>
        <taxon>Neoptera</taxon>
        <taxon>Endopterygota</taxon>
        <taxon>Hymenoptera</taxon>
        <taxon>Apocrita</taxon>
        <taxon>Aculeata</taxon>
        <taxon>Formicoidea</taxon>
        <taxon>Formicidae</taxon>
        <taxon>Myrmicinae</taxon>
        <taxon>Temnothorax</taxon>
    </lineage>
</organism>
<name>A0A4S2JUP6_9HYME</name>
<proteinExistence type="predicted"/>
<accession>A0A4S2JUP6</accession>
<feature type="region of interest" description="Disordered" evidence="1">
    <location>
        <begin position="90"/>
        <end position="131"/>
    </location>
</feature>
<dbReference type="EMBL" id="QBLH01003436">
    <property type="protein sequence ID" value="TGZ38359.1"/>
    <property type="molecule type" value="Genomic_DNA"/>
</dbReference>
<protein>
    <submittedName>
        <fullName evidence="2">Uncharacterized protein</fullName>
    </submittedName>
</protein>
<evidence type="ECO:0000313" key="3">
    <source>
        <dbReference type="Proteomes" id="UP000310200"/>
    </source>
</evidence>
<gene>
    <name evidence="2" type="ORF">DBV15_00439</name>
</gene>
<reference evidence="2 3" key="1">
    <citation type="journal article" date="2019" name="Philos. Trans. R. Soc. Lond., B, Biol. Sci.">
        <title>Ant behaviour and brain gene expression of defending hosts depend on the ecological success of the intruding social parasite.</title>
        <authorList>
            <person name="Kaur R."/>
            <person name="Stoldt M."/>
            <person name="Jongepier E."/>
            <person name="Feldmeyer B."/>
            <person name="Menzel F."/>
            <person name="Bornberg-Bauer E."/>
            <person name="Foitzik S."/>
        </authorList>
    </citation>
    <scope>NUCLEOTIDE SEQUENCE [LARGE SCALE GENOMIC DNA]</scope>
    <source>
        <tissue evidence="2">Whole body</tissue>
    </source>
</reference>
<keyword evidence="3" id="KW-1185">Reference proteome</keyword>